<reference evidence="2" key="1">
    <citation type="journal article" date="2017" name="Plant J.">
        <title>The pomegranate (Punica granatum L.) genome and the genomics of punicalagin biosynthesis.</title>
        <authorList>
            <person name="Qin G."/>
            <person name="Xu C."/>
            <person name="Ming R."/>
            <person name="Tang H."/>
            <person name="Guyot R."/>
            <person name="Kramer E.M."/>
            <person name="Hu Y."/>
            <person name="Yi X."/>
            <person name="Qi Y."/>
            <person name="Xu X."/>
            <person name="Gao Z."/>
            <person name="Pan H."/>
            <person name="Jian J."/>
            <person name="Tian Y."/>
            <person name="Yue Z."/>
            <person name="Xu Y."/>
        </authorList>
    </citation>
    <scope>NUCLEOTIDE SEQUENCE [LARGE SCALE GENOMIC DNA]</scope>
    <source>
        <strain evidence="2">cv. Dabenzi</strain>
    </source>
</reference>
<accession>A0A218W2Y2</accession>
<protein>
    <submittedName>
        <fullName evidence="1">Uncharacterized protein</fullName>
    </submittedName>
</protein>
<dbReference type="Gene3D" id="3.90.180.10">
    <property type="entry name" value="Medium-chain alcohol dehydrogenases, catalytic domain"/>
    <property type="match status" value="1"/>
</dbReference>
<sequence>MHGSEARAVWAAEAKPVQCIRPRDCISRCRGCTVKKCTKAGLCLCRCAVTAEVKPVQCVHPGDCIARCHGCTHEEYCFRKVGGQKDGADTAMLSFCVKHKVYPKIELIPIQYQNEALVRLQESDMKSL</sequence>
<organism evidence="1 2">
    <name type="scientific">Punica granatum</name>
    <name type="common">Pomegranate</name>
    <dbReference type="NCBI Taxonomy" id="22663"/>
    <lineage>
        <taxon>Eukaryota</taxon>
        <taxon>Viridiplantae</taxon>
        <taxon>Streptophyta</taxon>
        <taxon>Embryophyta</taxon>
        <taxon>Tracheophyta</taxon>
        <taxon>Spermatophyta</taxon>
        <taxon>Magnoliopsida</taxon>
        <taxon>eudicotyledons</taxon>
        <taxon>Gunneridae</taxon>
        <taxon>Pentapetalae</taxon>
        <taxon>rosids</taxon>
        <taxon>malvids</taxon>
        <taxon>Myrtales</taxon>
        <taxon>Lythraceae</taxon>
        <taxon>Punica</taxon>
    </lineage>
</organism>
<proteinExistence type="predicted"/>
<name>A0A218W2Y2_PUNGR</name>
<dbReference type="Gene3D" id="3.40.50.720">
    <property type="entry name" value="NAD(P)-binding Rossmann-like Domain"/>
    <property type="match status" value="1"/>
</dbReference>
<gene>
    <name evidence="1" type="ORF">CDL15_Pgr000448</name>
</gene>
<dbReference type="AlphaFoldDB" id="A0A218W2Y2"/>
<dbReference type="Proteomes" id="UP000197138">
    <property type="component" value="Unassembled WGS sequence"/>
</dbReference>
<evidence type="ECO:0000313" key="1">
    <source>
        <dbReference type="EMBL" id="OWM66996.1"/>
    </source>
</evidence>
<comment type="caution">
    <text evidence="1">The sequence shown here is derived from an EMBL/GenBank/DDBJ whole genome shotgun (WGS) entry which is preliminary data.</text>
</comment>
<evidence type="ECO:0000313" key="2">
    <source>
        <dbReference type="Proteomes" id="UP000197138"/>
    </source>
</evidence>
<dbReference type="EMBL" id="MTKT01005400">
    <property type="protein sequence ID" value="OWM66996.1"/>
    <property type="molecule type" value="Genomic_DNA"/>
</dbReference>